<dbReference type="Pfam" id="PF00005">
    <property type="entry name" value="ABC_tran"/>
    <property type="match status" value="1"/>
</dbReference>
<dbReference type="SMART" id="SM00382">
    <property type="entry name" value="AAA"/>
    <property type="match status" value="1"/>
</dbReference>
<dbReference type="InterPro" id="IPR051782">
    <property type="entry name" value="ABC_Transporter_VariousFunc"/>
</dbReference>
<evidence type="ECO:0000313" key="5">
    <source>
        <dbReference type="EMBL" id="MFD1464563.1"/>
    </source>
</evidence>
<evidence type="ECO:0000256" key="1">
    <source>
        <dbReference type="ARBA" id="ARBA00022448"/>
    </source>
</evidence>
<organism evidence="5 6">
    <name type="scientific">Lapidilactobacillus mulanensis</name>
    <dbReference type="NCBI Taxonomy" id="2485999"/>
    <lineage>
        <taxon>Bacteria</taxon>
        <taxon>Bacillati</taxon>
        <taxon>Bacillota</taxon>
        <taxon>Bacilli</taxon>
        <taxon>Lactobacillales</taxon>
        <taxon>Lactobacillaceae</taxon>
        <taxon>Lapidilactobacillus</taxon>
    </lineage>
</organism>
<dbReference type="PANTHER" id="PTHR42939:SF1">
    <property type="entry name" value="ABC TRANSPORTER ATP-BINDING PROTEIN ALBC-RELATED"/>
    <property type="match status" value="1"/>
</dbReference>
<sequence length="240" mass="26798">MKLAIKDLSKAFDDQVILKDTSYTFESGKIYGLLGRNGAGKTTLFNCIAKDMKWNSGEILLGEDDQSLGDYDPLNIGYVYATPHLPSFMTGLEFITYFMEVNHGRLRDPNISATSYLNQVGLDQAAQTRLLRDYSTGMKNKVQMLVSLIVSPPVLLLDEPLTSFDPVAAKQMKDFIISLKKDTIIIFSTHILQLAQEMCDEIVLLHQQQLHPVTASDIHTANFEAEVVEMLSSGENTDEN</sequence>
<dbReference type="RefSeq" id="WP_125578743.1">
    <property type="nucleotide sequence ID" value="NZ_JBHTOF010000010.1"/>
</dbReference>
<keyword evidence="6" id="KW-1185">Reference proteome</keyword>
<dbReference type="PROSITE" id="PS50893">
    <property type="entry name" value="ABC_TRANSPORTER_2"/>
    <property type="match status" value="1"/>
</dbReference>
<feature type="domain" description="ABC transporter" evidence="4">
    <location>
        <begin position="3"/>
        <end position="232"/>
    </location>
</feature>
<dbReference type="Proteomes" id="UP001597244">
    <property type="component" value="Unassembled WGS sequence"/>
</dbReference>
<dbReference type="InterPro" id="IPR003593">
    <property type="entry name" value="AAA+_ATPase"/>
</dbReference>
<dbReference type="EMBL" id="JBHTOF010000010">
    <property type="protein sequence ID" value="MFD1464563.1"/>
    <property type="molecule type" value="Genomic_DNA"/>
</dbReference>
<dbReference type="SUPFAM" id="SSF52540">
    <property type="entry name" value="P-loop containing nucleoside triphosphate hydrolases"/>
    <property type="match status" value="1"/>
</dbReference>
<evidence type="ECO:0000313" key="6">
    <source>
        <dbReference type="Proteomes" id="UP001597244"/>
    </source>
</evidence>
<keyword evidence="2" id="KW-0547">Nucleotide-binding</keyword>
<keyword evidence="3 5" id="KW-0067">ATP-binding</keyword>
<dbReference type="CDD" id="cd03230">
    <property type="entry name" value="ABC_DR_subfamily_A"/>
    <property type="match status" value="1"/>
</dbReference>
<dbReference type="InterPro" id="IPR003439">
    <property type="entry name" value="ABC_transporter-like_ATP-bd"/>
</dbReference>
<dbReference type="Gene3D" id="3.40.50.300">
    <property type="entry name" value="P-loop containing nucleotide triphosphate hydrolases"/>
    <property type="match status" value="1"/>
</dbReference>
<evidence type="ECO:0000259" key="4">
    <source>
        <dbReference type="PROSITE" id="PS50893"/>
    </source>
</evidence>
<dbReference type="PANTHER" id="PTHR42939">
    <property type="entry name" value="ABC TRANSPORTER ATP-BINDING PROTEIN ALBC-RELATED"/>
    <property type="match status" value="1"/>
</dbReference>
<keyword evidence="1" id="KW-0813">Transport</keyword>
<protein>
    <submittedName>
        <fullName evidence="5">ATP-binding cassette domain-containing protein</fullName>
    </submittedName>
</protein>
<evidence type="ECO:0000256" key="3">
    <source>
        <dbReference type="ARBA" id="ARBA00022840"/>
    </source>
</evidence>
<comment type="caution">
    <text evidence="5">The sequence shown here is derived from an EMBL/GenBank/DDBJ whole genome shotgun (WGS) entry which is preliminary data.</text>
</comment>
<dbReference type="GO" id="GO:0005524">
    <property type="term" value="F:ATP binding"/>
    <property type="evidence" value="ECO:0007669"/>
    <property type="project" value="UniProtKB-KW"/>
</dbReference>
<gene>
    <name evidence="5" type="ORF">ACFQ4L_00460</name>
</gene>
<evidence type="ECO:0000256" key="2">
    <source>
        <dbReference type="ARBA" id="ARBA00022741"/>
    </source>
</evidence>
<reference evidence="6" key="1">
    <citation type="journal article" date="2019" name="Int. J. Syst. Evol. Microbiol.">
        <title>The Global Catalogue of Microorganisms (GCM) 10K type strain sequencing project: providing services to taxonomists for standard genome sequencing and annotation.</title>
        <authorList>
            <consortium name="The Broad Institute Genomics Platform"/>
            <consortium name="The Broad Institute Genome Sequencing Center for Infectious Disease"/>
            <person name="Wu L."/>
            <person name="Ma J."/>
        </authorList>
    </citation>
    <scope>NUCLEOTIDE SEQUENCE [LARGE SCALE GENOMIC DNA]</scope>
    <source>
        <strain evidence="6">CCM 8951</strain>
    </source>
</reference>
<accession>A0ABW4DL87</accession>
<dbReference type="InterPro" id="IPR027417">
    <property type="entry name" value="P-loop_NTPase"/>
</dbReference>
<name>A0ABW4DL87_9LACO</name>
<proteinExistence type="predicted"/>